<dbReference type="RefSeq" id="WP_011820996.1">
    <property type="nucleotide sequence ID" value="NC_008817.1"/>
</dbReference>
<name>A2BYP3_PROM5</name>
<dbReference type="GO" id="GO:0030655">
    <property type="term" value="P:beta-lactam antibiotic catabolic process"/>
    <property type="evidence" value="ECO:0007669"/>
    <property type="project" value="InterPro"/>
</dbReference>
<dbReference type="Proteomes" id="UP000001589">
    <property type="component" value="Chromosome"/>
</dbReference>
<evidence type="ECO:0000313" key="1">
    <source>
        <dbReference type="EMBL" id="ABM72904.1"/>
    </source>
</evidence>
<dbReference type="KEGG" id="pmc:P9515_16971"/>
<reference evidence="1 2" key="1">
    <citation type="journal article" date="2007" name="PLoS Genet.">
        <title>Patterns and implications of gene gain and loss in the evolution of Prochlorococcus.</title>
        <authorList>
            <person name="Kettler G.C."/>
            <person name="Martiny A.C."/>
            <person name="Huang K."/>
            <person name="Zucker J."/>
            <person name="Coleman M.L."/>
            <person name="Rodrigue S."/>
            <person name="Chen F."/>
            <person name="Lapidus A."/>
            <person name="Ferriera S."/>
            <person name="Johnson J."/>
            <person name="Steglich C."/>
            <person name="Church G.M."/>
            <person name="Richardson P."/>
            <person name="Chisholm S.W."/>
        </authorList>
    </citation>
    <scope>NUCLEOTIDE SEQUENCE [LARGE SCALE GENOMIC DNA]</scope>
    <source>
        <strain evidence="1 2">MIT 9515</strain>
    </source>
</reference>
<dbReference type="GO" id="GO:0008800">
    <property type="term" value="F:beta-lactamase activity"/>
    <property type="evidence" value="ECO:0007669"/>
    <property type="project" value="InterPro"/>
</dbReference>
<dbReference type="eggNOG" id="COG2367">
    <property type="taxonomic scope" value="Bacteria"/>
</dbReference>
<sequence>MSFYYLREEMGLALNDILDRVCFNNKEYSKKDIAITWINYKDENNHLSKGVGFGINNKKLIYPASIVKLVYGLAAYSWIEKNKILLSQEISNAVYKMLFYSSNDATSFIVDILTGTTSGPSIEGDHWENWKYQRSIINDWLKDLNWNELYEINCCQKTWDDAPFGREKEFYGNENQNRNMMTTDATARILEEIMINLDYQKDNLNLRSFLKRNLNKNVQIKDPSNQVQGFLGDGLPENIDFWSKAGLMSQARHDAAWWVNNRSLRTLLVVFGTGETYFKDELLFPKIAKAVYEYNNNLVYY</sequence>
<dbReference type="Gene3D" id="3.40.710.10">
    <property type="entry name" value="DD-peptidase/beta-lactamase superfamily"/>
    <property type="match status" value="1"/>
</dbReference>
<dbReference type="EMBL" id="CP000552">
    <property type="protein sequence ID" value="ABM72904.1"/>
    <property type="molecule type" value="Genomic_DNA"/>
</dbReference>
<dbReference type="GO" id="GO:0046677">
    <property type="term" value="P:response to antibiotic"/>
    <property type="evidence" value="ECO:0007669"/>
    <property type="project" value="InterPro"/>
</dbReference>
<dbReference type="PANTHER" id="PTHR35333">
    <property type="entry name" value="BETA-LACTAMASE"/>
    <property type="match status" value="1"/>
</dbReference>
<dbReference type="SUPFAM" id="SSF56601">
    <property type="entry name" value="beta-lactamase/transpeptidase-like"/>
    <property type="match status" value="1"/>
</dbReference>
<evidence type="ECO:0008006" key="3">
    <source>
        <dbReference type="Google" id="ProtNLM"/>
    </source>
</evidence>
<accession>A2BYP3</accession>
<dbReference type="OrthoDB" id="7510992at2"/>
<gene>
    <name evidence="1" type="ordered locus">P9515_16971</name>
</gene>
<dbReference type="InterPro" id="IPR012338">
    <property type="entry name" value="Beta-lactam/transpept-like"/>
</dbReference>
<organism evidence="1 2">
    <name type="scientific">Prochlorococcus marinus (strain MIT 9515)</name>
    <dbReference type="NCBI Taxonomy" id="167542"/>
    <lineage>
        <taxon>Bacteria</taxon>
        <taxon>Bacillati</taxon>
        <taxon>Cyanobacteriota</taxon>
        <taxon>Cyanophyceae</taxon>
        <taxon>Synechococcales</taxon>
        <taxon>Prochlorococcaceae</taxon>
        <taxon>Prochlorococcus</taxon>
    </lineage>
</organism>
<proteinExistence type="predicted"/>
<dbReference type="STRING" id="167542.P9515_16971"/>
<dbReference type="AlphaFoldDB" id="A2BYP3"/>
<evidence type="ECO:0000313" key="2">
    <source>
        <dbReference type="Proteomes" id="UP000001589"/>
    </source>
</evidence>
<dbReference type="InterPro" id="IPR000871">
    <property type="entry name" value="Beta-lactam_class-A"/>
</dbReference>
<dbReference type="PANTHER" id="PTHR35333:SF3">
    <property type="entry name" value="BETA-LACTAMASE-TYPE TRANSPEPTIDASE FOLD CONTAINING PROTEIN"/>
    <property type="match status" value="1"/>
</dbReference>
<dbReference type="GeneID" id="60201869"/>
<dbReference type="HOGENOM" id="CLU_924163_0_0_3"/>
<protein>
    <recommendedName>
        <fullName evidence="3">Serine hydrolase</fullName>
    </recommendedName>
</protein>